<dbReference type="SUPFAM" id="SSF53756">
    <property type="entry name" value="UDP-Glycosyltransferase/glycogen phosphorylase"/>
    <property type="match status" value="1"/>
</dbReference>
<proteinExistence type="predicted"/>
<sequence>MRISIDATGLGGPKTGTSVYLIEILSRWSRNTSINHEFTIFASEKAVSLCSEAGLDHRFRFVRAPNNRHIRVIWQQLMMPWHIRRLGIDVHWGTAFVLPVASQRPMAVTIHDLTFQLFPEVHERLKRFYFPAIMQRSVAKAQAVFVVSRTTETDLKRIIPESKGKTTVTLLAARKLGSDSQPPRDQCTTGDYLLFVGTLEPRKNLPRLLSAWQMLDDATRGNTRLVVVGATGWMVSDLLQSLKTNNTIDFLGHVSDSSLAELMQGAKALLYPSLYEGFGLPVVEAMARGIPLLTSNTGATAEIAEGAAILVDPTNVDAIRDGLVRLLTEPELLGALAVQGRERAKSFSWERTAQLTLETLEALKRA</sequence>
<comment type="caution">
    <text evidence="4">The sequence shown here is derived from an EMBL/GenBank/DDBJ whole genome shotgun (WGS) entry which is preliminary data.</text>
</comment>
<dbReference type="PANTHER" id="PTHR46401">
    <property type="entry name" value="GLYCOSYLTRANSFERASE WBBK-RELATED"/>
    <property type="match status" value="1"/>
</dbReference>
<dbReference type="InterPro" id="IPR001296">
    <property type="entry name" value="Glyco_trans_1"/>
</dbReference>
<dbReference type="AlphaFoldDB" id="A0A154IHR7"/>
<dbReference type="GO" id="GO:0016757">
    <property type="term" value="F:glycosyltransferase activity"/>
    <property type="evidence" value="ECO:0007669"/>
    <property type="project" value="InterPro"/>
</dbReference>
<reference evidence="4" key="1">
    <citation type="submission" date="2016-03" db="EMBL/GenBank/DDBJ databases">
        <title>Microsymbionts genomes from the relict species Vavilovia formosa.</title>
        <authorList>
            <person name="Chirak E."/>
            <person name="Kimeklis A."/>
            <person name="Kopat V."/>
            <person name="Andronov E."/>
        </authorList>
    </citation>
    <scope>NUCLEOTIDE SEQUENCE [LARGE SCALE GENOMIC DNA]</scope>
    <source>
        <strain evidence="4">Vaf12</strain>
    </source>
</reference>
<gene>
    <name evidence="4" type="ORF">A4A59_20550</name>
</gene>
<dbReference type="InterPro" id="IPR028098">
    <property type="entry name" value="Glyco_trans_4-like_N"/>
</dbReference>
<evidence type="ECO:0000313" key="4">
    <source>
        <dbReference type="EMBL" id="KZB00161.1"/>
    </source>
</evidence>
<dbReference type="CDD" id="cd03809">
    <property type="entry name" value="GT4_MtfB-like"/>
    <property type="match status" value="1"/>
</dbReference>
<keyword evidence="1 4" id="KW-0808">Transferase</keyword>
<dbReference type="RefSeq" id="WP_062942535.1">
    <property type="nucleotide sequence ID" value="NZ_CP171844.1"/>
</dbReference>
<evidence type="ECO:0000256" key="1">
    <source>
        <dbReference type="ARBA" id="ARBA00022679"/>
    </source>
</evidence>
<dbReference type="Pfam" id="PF00534">
    <property type="entry name" value="Glycos_transf_1"/>
    <property type="match status" value="1"/>
</dbReference>
<dbReference type="Pfam" id="PF13439">
    <property type="entry name" value="Glyco_transf_4"/>
    <property type="match status" value="1"/>
</dbReference>
<dbReference type="Gene3D" id="3.40.50.2000">
    <property type="entry name" value="Glycogen Phosphorylase B"/>
    <property type="match status" value="2"/>
</dbReference>
<dbReference type="EMBL" id="LVYU01000098">
    <property type="protein sequence ID" value="KZB00161.1"/>
    <property type="molecule type" value="Genomic_DNA"/>
</dbReference>
<organism evidence="4">
    <name type="scientific">Rhizobium leguminosarum</name>
    <dbReference type="NCBI Taxonomy" id="384"/>
    <lineage>
        <taxon>Bacteria</taxon>
        <taxon>Pseudomonadati</taxon>
        <taxon>Pseudomonadota</taxon>
        <taxon>Alphaproteobacteria</taxon>
        <taxon>Hyphomicrobiales</taxon>
        <taxon>Rhizobiaceae</taxon>
        <taxon>Rhizobium/Agrobacterium group</taxon>
        <taxon>Rhizobium</taxon>
    </lineage>
</organism>
<accession>A0A154IHR7</accession>
<dbReference type="PANTHER" id="PTHR46401:SF2">
    <property type="entry name" value="GLYCOSYLTRANSFERASE WBBK-RELATED"/>
    <property type="match status" value="1"/>
</dbReference>
<protein>
    <submittedName>
        <fullName evidence="4">Glycosyl transferase family 1</fullName>
    </submittedName>
</protein>
<evidence type="ECO:0000259" key="2">
    <source>
        <dbReference type="Pfam" id="PF00534"/>
    </source>
</evidence>
<name>A0A154IHR7_RHILE</name>
<dbReference type="GO" id="GO:0009103">
    <property type="term" value="P:lipopolysaccharide biosynthetic process"/>
    <property type="evidence" value="ECO:0007669"/>
    <property type="project" value="TreeGrafter"/>
</dbReference>
<feature type="domain" description="Glycosyltransferase subfamily 4-like N-terminal" evidence="3">
    <location>
        <begin position="16"/>
        <end position="162"/>
    </location>
</feature>
<evidence type="ECO:0000259" key="3">
    <source>
        <dbReference type="Pfam" id="PF13439"/>
    </source>
</evidence>
<feature type="domain" description="Glycosyl transferase family 1" evidence="2">
    <location>
        <begin position="190"/>
        <end position="342"/>
    </location>
</feature>